<organism evidence="4 5">
    <name type="scientific">Lucilia cuprina</name>
    <name type="common">Green bottle fly</name>
    <name type="synonym">Australian sheep blowfly</name>
    <dbReference type="NCBI Taxonomy" id="7375"/>
    <lineage>
        <taxon>Eukaryota</taxon>
        <taxon>Metazoa</taxon>
        <taxon>Ecdysozoa</taxon>
        <taxon>Arthropoda</taxon>
        <taxon>Hexapoda</taxon>
        <taxon>Insecta</taxon>
        <taxon>Pterygota</taxon>
        <taxon>Neoptera</taxon>
        <taxon>Endopterygota</taxon>
        <taxon>Diptera</taxon>
        <taxon>Brachycera</taxon>
        <taxon>Muscomorpha</taxon>
        <taxon>Oestroidea</taxon>
        <taxon>Calliphoridae</taxon>
        <taxon>Luciliinae</taxon>
        <taxon>Lucilia</taxon>
    </lineage>
</organism>
<dbReference type="GO" id="GO:0000480">
    <property type="term" value="P:endonucleolytic cleavage in 5'-ETS of tricistronic rRNA transcript (SSU-rRNA, 5.8S rRNA, LSU-rRNA)"/>
    <property type="evidence" value="ECO:0007669"/>
    <property type="project" value="TreeGrafter"/>
</dbReference>
<dbReference type="InterPro" id="IPR011989">
    <property type="entry name" value="ARM-like"/>
</dbReference>
<accession>A0A0L0BVZ0</accession>
<dbReference type="GO" id="GO:0000447">
    <property type="term" value="P:endonucleolytic cleavage in ITS1 to separate SSU-rRNA from 5.8S rRNA and LSU-rRNA from tricistronic rRNA transcript (SSU-rRNA, 5.8S rRNA, LSU-rRNA)"/>
    <property type="evidence" value="ECO:0007669"/>
    <property type="project" value="TreeGrafter"/>
</dbReference>
<feature type="repeat" description="Pumilio" evidence="2">
    <location>
        <begin position="591"/>
        <end position="626"/>
    </location>
</feature>
<gene>
    <name evidence="4" type="ORF">FF38_02207</name>
</gene>
<dbReference type="Pfam" id="PF22493">
    <property type="entry name" value="PUF_NOP9"/>
    <property type="match status" value="1"/>
</dbReference>
<evidence type="ECO:0000256" key="2">
    <source>
        <dbReference type="PROSITE-ProRule" id="PRU00317"/>
    </source>
</evidence>
<dbReference type="AlphaFoldDB" id="A0A0L0BVZ0"/>
<dbReference type="InterPro" id="IPR016024">
    <property type="entry name" value="ARM-type_fold"/>
</dbReference>
<evidence type="ECO:0008006" key="6">
    <source>
        <dbReference type="Google" id="ProtNLM"/>
    </source>
</evidence>
<dbReference type="InterPro" id="IPR001313">
    <property type="entry name" value="Pumilio_RNA-bd_rpt"/>
</dbReference>
<dbReference type="PANTHER" id="PTHR13102">
    <property type="entry name" value="NUCLEOLAR PROTEIN 9"/>
    <property type="match status" value="1"/>
</dbReference>
<feature type="region of interest" description="Disordered" evidence="3">
    <location>
        <begin position="354"/>
        <end position="376"/>
    </location>
</feature>
<evidence type="ECO:0000256" key="1">
    <source>
        <dbReference type="ARBA" id="ARBA00022737"/>
    </source>
</evidence>
<evidence type="ECO:0000256" key="3">
    <source>
        <dbReference type="SAM" id="MobiDB-lite"/>
    </source>
</evidence>
<dbReference type="Gene3D" id="1.25.10.10">
    <property type="entry name" value="Leucine-rich Repeat Variant"/>
    <property type="match status" value="2"/>
</dbReference>
<evidence type="ECO:0000313" key="4">
    <source>
        <dbReference type="EMBL" id="KNC24191.1"/>
    </source>
</evidence>
<dbReference type="GO" id="GO:0000056">
    <property type="term" value="P:ribosomal small subunit export from nucleus"/>
    <property type="evidence" value="ECO:0007669"/>
    <property type="project" value="TreeGrafter"/>
</dbReference>
<feature type="compositionally biased region" description="Basic and acidic residues" evidence="3">
    <location>
        <begin position="358"/>
        <end position="371"/>
    </location>
</feature>
<dbReference type="GO" id="GO:0003723">
    <property type="term" value="F:RNA binding"/>
    <property type="evidence" value="ECO:0007669"/>
    <property type="project" value="InterPro"/>
</dbReference>
<feature type="compositionally biased region" description="Basic and acidic residues" evidence="3">
    <location>
        <begin position="159"/>
        <end position="170"/>
    </location>
</feature>
<dbReference type="SUPFAM" id="SSF48371">
    <property type="entry name" value="ARM repeat"/>
    <property type="match status" value="1"/>
</dbReference>
<proteinExistence type="predicted"/>
<dbReference type="OMA" id="CNSYGSH"/>
<dbReference type="GO" id="GO:0030686">
    <property type="term" value="C:90S preribosome"/>
    <property type="evidence" value="ECO:0007669"/>
    <property type="project" value="TreeGrafter"/>
</dbReference>
<dbReference type="GO" id="GO:0005730">
    <property type="term" value="C:nucleolus"/>
    <property type="evidence" value="ECO:0007669"/>
    <property type="project" value="TreeGrafter"/>
</dbReference>
<name>A0A0L0BVZ0_LUCCU</name>
<feature type="region of interest" description="Disordered" evidence="3">
    <location>
        <begin position="159"/>
        <end position="187"/>
    </location>
</feature>
<comment type="caution">
    <text evidence="4">The sequence shown here is derived from an EMBL/GenBank/DDBJ whole genome shotgun (WGS) entry which is preliminary data.</text>
</comment>
<dbReference type="PANTHER" id="PTHR13102:SF0">
    <property type="entry name" value="NUCLEOLAR PROTEIN 9"/>
    <property type="match status" value="1"/>
</dbReference>
<evidence type="ECO:0000313" key="5">
    <source>
        <dbReference type="Proteomes" id="UP000037069"/>
    </source>
</evidence>
<feature type="region of interest" description="Disordered" evidence="3">
    <location>
        <begin position="1"/>
        <end position="23"/>
    </location>
</feature>
<feature type="repeat" description="Pumilio" evidence="2">
    <location>
        <begin position="115"/>
        <end position="153"/>
    </location>
</feature>
<keyword evidence="5" id="KW-1185">Reference proteome</keyword>
<dbReference type="PROSITE" id="PS50302">
    <property type="entry name" value="PUM"/>
    <property type="match status" value="2"/>
</dbReference>
<dbReference type="EMBL" id="JRES01001254">
    <property type="protein sequence ID" value="KNC24191.1"/>
    <property type="molecule type" value="Genomic_DNA"/>
</dbReference>
<dbReference type="STRING" id="7375.A0A0L0BVZ0"/>
<dbReference type="InterPro" id="IPR040000">
    <property type="entry name" value="NOP9"/>
</dbReference>
<dbReference type="OrthoDB" id="9987665at2759"/>
<dbReference type="Proteomes" id="UP000037069">
    <property type="component" value="Unassembled WGS sequence"/>
</dbReference>
<protein>
    <recommendedName>
        <fullName evidence="6">Nucleolar protein 9</fullName>
    </recommendedName>
</protein>
<reference evidence="4 5" key="1">
    <citation type="journal article" date="2015" name="Nat. Commun.">
        <title>Lucilia cuprina genome unlocks parasitic fly biology to underpin future interventions.</title>
        <authorList>
            <person name="Anstead C.A."/>
            <person name="Korhonen P.K."/>
            <person name="Young N.D."/>
            <person name="Hall R.S."/>
            <person name="Jex A.R."/>
            <person name="Murali S.C."/>
            <person name="Hughes D.S."/>
            <person name="Lee S.F."/>
            <person name="Perry T."/>
            <person name="Stroehlein A.J."/>
            <person name="Ansell B.R."/>
            <person name="Breugelmans B."/>
            <person name="Hofmann A."/>
            <person name="Qu J."/>
            <person name="Dugan S."/>
            <person name="Lee S.L."/>
            <person name="Chao H."/>
            <person name="Dinh H."/>
            <person name="Han Y."/>
            <person name="Doddapaneni H.V."/>
            <person name="Worley K.C."/>
            <person name="Muzny D.M."/>
            <person name="Ioannidis P."/>
            <person name="Waterhouse R.M."/>
            <person name="Zdobnov E.M."/>
            <person name="James P.J."/>
            <person name="Bagnall N.H."/>
            <person name="Kotze A.C."/>
            <person name="Gibbs R.A."/>
            <person name="Richards S."/>
            <person name="Batterham P."/>
            <person name="Gasser R.B."/>
        </authorList>
    </citation>
    <scope>NUCLEOTIDE SEQUENCE [LARGE SCALE GENOMIC DNA]</scope>
    <source>
        <strain evidence="4 5">LS</strain>
        <tissue evidence="4">Full body</tissue>
    </source>
</reference>
<sequence>MSSEAAHNVAEQPFKRNKKKKKNSRFLRNAKGFAKQGIYGRGSHIEDDQYNYFINILDTMKNGFEDVEEKVNMANNVFEQTKGQEVYLASNQIVCKALESLLGFVEAELLESYFEIFADSFRPICSDRYASHVLQKMVEIAFLRSLSKEQLKNVDTDVKETKETKYKADEEKEGEEEEQPAAKKPKLNKDVLSEENYNLETKFTPEHKQNCGKFLLRVGKFMLNNLEDFVWDSCASHIMRTCILCLSGIHVAKVAFEKGGASLAKNRKIYEVDEEWHEVAKEFAQRLEMWPHFRNFPYQEHSSALMSVLCIALKVIDKKMLKNLGKKLLMEALLIVDVDEDEKLKKIEILDDGEEEKMENKEEQEANKDVDADSNSKNLPKLPKVFEYQSSIILLETLLTVAGPKLLTQIYAMLFANKIALLAQQQLTNFAVQKLLVSIKEKEDFENVFQELQDHIEELLKIGHTGVISSLSSACLRLQTKQAQLIVALQNALHISGDKERLKSFFLCLLKLKPFEVLQQDKTNFVHLHGSLIIQDILRFNKPIFMVNCILETSTDYLVTIFNTPNGSHICDAFLQSKFIGEKSRDKLLRHLEGFYIDLAITKFGSRVVESCFEAAQEAQKAKIVKELADKSNKLKGSPFGKLINYKLRVDTYRLSADQWKSSIQQKGSKAQQLFKDIIN</sequence>
<dbReference type="SMART" id="SM00025">
    <property type="entry name" value="Pumilio"/>
    <property type="match status" value="6"/>
</dbReference>
<dbReference type="GO" id="GO:0000472">
    <property type="term" value="P:endonucleolytic cleavage to generate mature 5'-end of SSU-rRNA from (SSU-rRNA, 5.8S rRNA, LSU-rRNA)"/>
    <property type="evidence" value="ECO:0007669"/>
    <property type="project" value="TreeGrafter"/>
</dbReference>
<dbReference type="GO" id="GO:0030688">
    <property type="term" value="C:preribosome, small subunit precursor"/>
    <property type="evidence" value="ECO:0007669"/>
    <property type="project" value="TreeGrafter"/>
</dbReference>
<keyword evidence="1" id="KW-0677">Repeat</keyword>